<dbReference type="Gene3D" id="3.90.550.50">
    <property type="match status" value="1"/>
</dbReference>
<evidence type="ECO:0000256" key="3">
    <source>
        <dbReference type="ARBA" id="ARBA00022676"/>
    </source>
</evidence>
<dbReference type="Proteomes" id="UP001381693">
    <property type="component" value="Unassembled WGS sequence"/>
</dbReference>
<evidence type="ECO:0000313" key="13">
    <source>
        <dbReference type="Proteomes" id="UP001381693"/>
    </source>
</evidence>
<protein>
    <recommendedName>
        <fullName evidence="11">Hexosyltransferase</fullName>
        <ecNumber evidence="11">2.4.1.-</ecNumber>
    </recommendedName>
</protein>
<keyword evidence="7" id="KW-1133">Transmembrane helix</keyword>
<dbReference type="PANTHER" id="PTHR11214">
    <property type="entry name" value="BETA-1,3-N-ACETYLGLUCOSAMINYLTRANSFERASE"/>
    <property type="match status" value="1"/>
</dbReference>
<feature type="non-terminal residue" evidence="12">
    <location>
        <position position="1"/>
    </location>
</feature>
<comment type="subcellular location">
    <subcellularLocation>
        <location evidence="1 11">Golgi apparatus membrane</location>
        <topology evidence="1 11">Single-pass type II membrane protein</topology>
    </subcellularLocation>
</comment>
<evidence type="ECO:0000256" key="2">
    <source>
        <dbReference type="ARBA" id="ARBA00008661"/>
    </source>
</evidence>
<keyword evidence="9" id="KW-0472">Membrane</keyword>
<evidence type="ECO:0000256" key="10">
    <source>
        <dbReference type="ARBA" id="ARBA00023180"/>
    </source>
</evidence>
<keyword evidence="6" id="KW-0735">Signal-anchor</keyword>
<keyword evidence="5" id="KW-0812">Transmembrane</keyword>
<dbReference type="EMBL" id="JAXCGZ010021282">
    <property type="protein sequence ID" value="KAK7054617.1"/>
    <property type="molecule type" value="Genomic_DNA"/>
</dbReference>
<accession>A0AAN8WFS9</accession>
<dbReference type="Pfam" id="PF01762">
    <property type="entry name" value="Galactosyl_T"/>
    <property type="match status" value="1"/>
</dbReference>
<gene>
    <name evidence="12" type="primary">B3GALT1_1</name>
    <name evidence="12" type="ORF">SK128_001364</name>
</gene>
<dbReference type="InterPro" id="IPR002659">
    <property type="entry name" value="Glyco_trans_31"/>
</dbReference>
<sequence>YLIQPERVCNERIKIVNVIPSSPSSTDARSVIRNLWGNLIYTNFTGMATYFLFGTTNSWHDLNQIYYESQTFHDIIQLDFHDSYENLSIKTLSIMHWTGYFCPQADWVLKSDEDVFIDPFAVSNFLADKLTHNDFICNLNRNLKVCRPGAKCEQRYAISRETYPENYYPPYCSGGGYIVRHEMARRIYKAANNSRLHPMEDAFFTGIVVQDLNPTYTVLSGRRLHYNRRRQKFLWWGYTLMYHKYPQNGTELWQKILKHNGFDI</sequence>
<dbReference type="EC" id="2.4.1.-" evidence="11"/>
<evidence type="ECO:0000256" key="8">
    <source>
        <dbReference type="ARBA" id="ARBA00023034"/>
    </source>
</evidence>
<evidence type="ECO:0000256" key="4">
    <source>
        <dbReference type="ARBA" id="ARBA00022679"/>
    </source>
</evidence>
<keyword evidence="8 11" id="KW-0333">Golgi apparatus</keyword>
<reference evidence="12 13" key="1">
    <citation type="submission" date="2023-11" db="EMBL/GenBank/DDBJ databases">
        <title>Halocaridina rubra genome assembly.</title>
        <authorList>
            <person name="Smith C."/>
        </authorList>
    </citation>
    <scope>NUCLEOTIDE SEQUENCE [LARGE SCALE GENOMIC DNA]</scope>
    <source>
        <strain evidence="12">EP-1</strain>
        <tissue evidence="12">Whole</tissue>
    </source>
</reference>
<dbReference type="PANTHER" id="PTHR11214:SF314">
    <property type="entry name" value="HEXOSYLTRANSFERASE"/>
    <property type="match status" value="1"/>
</dbReference>
<keyword evidence="13" id="KW-1185">Reference proteome</keyword>
<dbReference type="GO" id="GO:0000139">
    <property type="term" value="C:Golgi membrane"/>
    <property type="evidence" value="ECO:0007669"/>
    <property type="project" value="UniProtKB-SubCell"/>
</dbReference>
<comment type="caution">
    <text evidence="12">The sequence shown here is derived from an EMBL/GenBank/DDBJ whole genome shotgun (WGS) entry which is preliminary data.</text>
</comment>
<evidence type="ECO:0000256" key="9">
    <source>
        <dbReference type="ARBA" id="ARBA00023136"/>
    </source>
</evidence>
<organism evidence="12 13">
    <name type="scientific">Halocaridina rubra</name>
    <name type="common">Hawaiian red shrimp</name>
    <dbReference type="NCBI Taxonomy" id="373956"/>
    <lineage>
        <taxon>Eukaryota</taxon>
        <taxon>Metazoa</taxon>
        <taxon>Ecdysozoa</taxon>
        <taxon>Arthropoda</taxon>
        <taxon>Crustacea</taxon>
        <taxon>Multicrustacea</taxon>
        <taxon>Malacostraca</taxon>
        <taxon>Eumalacostraca</taxon>
        <taxon>Eucarida</taxon>
        <taxon>Decapoda</taxon>
        <taxon>Pleocyemata</taxon>
        <taxon>Caridea</taxon>
        <taxon>Atyoidea</taxon>
        <taxon>Atyidae</taxon>
        <taxon>Halocaridina</taxon>
    </lineage>
</organism>
<evidence type="ECO:0000256" key="6">
    <source>
        <dbReference type="ARBA" id="ARBA00022968"/>
    </source>
</evidence>
<keyword evidence="3 11" id="KW-0328">Glycosyltransferase</keyword>
<evidence type="ECO:0000256" key="5">
    <source>
        <dbReference type="ARBA" id="ARBA00022692"/>
    </source>
</evidence>
<evidence type="ECO:0000256" key="11">
    <source>
        <dbReference type="RuleBase" id="RU363063"/>
    </source>
</evidence>
<comment type="similarity">
    <text evidence="2 11">Belongs to the glycosyltransferase 31 family.</text>
</comment>
<dbReference type="GO" id="GO:0016758">
    <property type="term" value="F:hexosyltransferase activity"/>
    <property type="evidence" value="ECO:0007669"/>
    <property type="project" value="InterPro"/>
</dbReference>
<keyword evidence="10" id="KW-0325">Glycoprotein</keyword>
<name>A0AAN8WFS9_HALRR</name>
<evidence type="ECO:0000313" key="12">
    <source>
        <dbReference type="EMBL" id="KAK7054617.1"/>
    </source>
</evidence>
<evidence type="ECO:0000256" key="1">
    <source>
        <dbReference type="ARBA" id="ARBA00004323"/>
    </source>
</evidence>
<evidence type="ECO:0000256" key="7">
    <source>
        <dbReference type="ARBA" id="ARBA00022989"/>
    </source>
</evidence>
<proteinExistence type="inferred from homology"/>
<dbReference type="AlphaFoldDB" id="A0AAN8WFS9"/>
<dbReference type="GO" id="GO:0006493">
    <property type="term" value="P:protein O-linked glycosylation"/>
    <property type="evidence" value="ECO:0007669"/>
    <property type="project" value="TreeGrafter"/>
</dbReference>
<keyword evidence="4 12" id="KW-0808">Transferase</keyword>
<dbReference type="FunFam" id="3.90.550.50:FF:000001">
    <property type="entry name" value="Hexosyltransferase"/>
    <property type="match status" value="1"/>
</dbReference>